<dbReference type="Proteomes" id="UP000195221">
    <property type="component" value="Unassembled WGS sequence"/>
</dbReference>
<sequence>MLRIRRVSELALLLATQSQLGANAPNAVKANAYAMIKQIRLQSLAPIRLPSSFVRRYNLDFKARVLLCTWRVEPSAPSVETAGP</sequence>
<dbReference type="AlphaFoldDB" id="A0A242MC10"/>
<name>A0A242MC10_CABSO</name>
<gene>
    <name evidence="1" type="ORF">PAMC26577_32490</name>
</gene>
<proteinExistence type="predicted"/>
<organism evidence="1 2">
    <name type="scientific">Caballeronia sordidicola</name>
    <name type="common">Burkholderia sordidicola</name>
    <dbReference type="NCBI Taxonomy" id="196367"/>
    <lineage>
        <taxon>Bacteria</taxon>
        <taxon>Pseudomonadati</taxon>
        <taxon>Pseudomonadota</taxon>
        <taxon>Betaproteobacteria</taxon>
        <taxon>Burkholderiales</taxon>
        <taxon>Burkholderiaceae</taxon>
        <taxon>Caballeronia</taxon>
    </lineage>
</organism>
<protein>
    <submittedName>
        <fullName evidence="1">Uncharacterized protein</fullName>
    </submittedName>
</protein>
<comment type="caution">
    <text evidence="1">The sequence shown here is derived from an EMBL/GenBank/DDBJ whole genome shotgun (WGS) entry which is preliminary data.</text>
</comment>
<evidence type="ECO:0000313" key="2">
    <source>
        <dbReference type="Proteomes" id="UP000195221"/>
    </source>
</evidence>
<reference evidence="1 2" key="1">
    <citation type="submission" date="2017-03" db="EMBL/GenBank/DDBJ databases">
        <title>Genome analysis of strain PAMC 26577.</title>
        <authorList>
            <person name="Oh H.-M."/>
            <person name="Yang J.-A."/>
        </authorList>
    </citation>
    <scope>NUCLEOTIDE SEQUENCE [LARGE SCALE GENOMIC DNA]</scope>
    <source>
        <strain evidence="1 2">PAMC 26577</strain>
    </source>
</reference>
<evidence type="ECO:0000313" key="1">
    <source>
        <dbReference type="EMBL" id="OTP68720.1"/>
    </source>
</evidence>
<dbReference type="EMBL" id="NBTZ01000128">
    <property type="protein sequence ID" value="OTP68720.1"/>
    <property type="molecule type" value="Genomic_DNA"/>
</dbReference>
<accession>A0A242MC10</accession>